<dbReference type="Proteomes" id="UP001242314">
    <property type="component" value="Unassembled WGS sequence"/>
</dbReference>
<evidence type="ECO:0000313" key="5">
    <source>
        <dbReference type="Proteomes" id="UP001242314"/>
    </source>
</evidence>
<name>A0ABT9GA21_9GAMM</name>
<dbReference type="InterPro" id="IPR013651">
    <property type="entry name" value="ATP-grasp_RimK-type"/>
</dbReference>
<keyword evidence="2" id="KW-0067">ATP-binding</keyword>
<feature type="domain" description="ATP-grasp" evidence="3">
    <location>
        <begin position="114"/>
        <end position="300"/>
    </location>
</feature>
<evidence type="ECO:0000313" key="4">
    <source>
        <dbReference type="EMBL" id="MDP4482708.1"/>
    </source>
</evidence>
<reference evidence="4 5" key="1">
    <citation type="submission" date="2023-04" db="EMBL/GenBank/DDBJ databases">
        <title>Novel Pseudoalteromonas species isolated from Pacific coral.</title>
        <authorList>
            <person name="Videau P."/>
            <person name="Shlafstein M.D."/>
            <person name="Oline D.K."/>
            <person name="Strangman W.K."/>
            <person name="Hahnke R.L."/>
            <person name="Saw J.H."/>
            <person name="Ushijima B."/>
        </authorList>
    </citation>
    <scope>NUCLEOTIDE SEQUENCE [LARGE SCALE GENOMIC DNA]</scope>
    <source>
        <strain evidence="4 5">LMG 14908</strain>
    </source>
</reference>
<dbReference type="Pfam" id="PF08443">
    <property type="entry name" value="RimK"/>
    <property type="match status" value="1"/>
</dbReference>
<dbReference type="InterPro" id="IPR011761">
    <property type="entry name" value="ATP-grasp"/>
</dbReference>
<keyword evidence="2" id="KW-0547">Nucleotide-binding</keyword>
<dbReference type="Gene3D" id="3.30.470.20">
    <property type="entry name" value="ATP-grasp fold, B domain"/>
    <property type="match status" value="1"/>
</dbReference>
<dbReference type="RefSeq" id="WP_200886957.1">
    <property type="nucleotide sequence ID" value="NZ_JASGWX010000001.1"/>
</dbReference>
<comment type="caution">
    <text evidence="4">The sequence shown here is derived from an EMBL/GenBank/DDBJ whole genome shotgun (WGS) entry which is preliminary data.</text>
</comment>
<sequence>MDYIVKELSKKNIPFYRLNTEDLPKYKIVFGIADINDWTISLKEKEISGFEVKAAYFRRPEIPQVMPSSLNLSDAEYIQNEWLSVLKNLYWRLDKKWLNSPTSIFLSEDKAKQLVIAKEIGFKIPNTYITNDYYSAVKLQVEKGIIAKPLKHALLSGTKEKVIFTSRLKPLKAKDSAAISMAPIIFQNEINKKFDVRVTVVADKVFAVGIWSQVTKETTVDWRKGSKTDLKHSVINLPTDVESMCYKLLKELDLKFGAIDFICDGEDNFWFLEINPNGQFAWIENKTDLPISETIVNELVKISQGE</sequence>
<dbReference type="EMBL" id="JASGWX010000001">
    <property type="protein sequence ID" value="MDP4482708.1"/>
    <property type="molecule type" value="Genomic_DNA"/>
</dbReference>
<keyword evidence="1" id="KW-0464">Manganese</keyword>
<proteinExistence type="predicted"/>
<gene>
    <name evidence="4" type="ORF">QDH73_01430</name>
</gene>
<dbReference type="SUPFAM" id="SSF56059">
    <property type="entry name" value="Glutathione synthetase ATP-binding domain-like"/>
    <property type="match status" value="1"/>
</dbReference>
<organism evidence="4 5">
    <name type="scientific">Pseudoalteromonas distincta</name>
    <dbReference type="NCBI Taxonomy" id="77608"/>
    <lineage>
        <taxon>Bacteria</taxon>
        <taxon>Pseudomonadati</taxon>
        <taxon>Pseudomonadota</taxon>
        <taxon>Gammaproteobacteria</taxon>
        <taxon>Alteromonadales</taxon>
        <taxon>Pseudoalteromonadaceae</taxon>
        <taxon>Pseudoalteromonas</taxon>
    </lineage>
</organism>
<dbReference type="PANTHER" id="PTHR21621">
    <property type="entry name" value="RIBOSOMAL PROTEIN S6 MODIFICATION PROTEIN"/>
    <property type="match status" value="1"/>
</dbReference>
<dbReference type="PANTHER" id="PTHR21621:SF0">
    <property type="entry name" value="BETA-CITRYLGLUTAMATE SYNTHASE B-RELATED"/>
    <property type="match status" value="1"/>
</dbReference>
<evidence type="ECO:0000256" key="1">
    <source>
        <dbReference type="ARBA" id="ARBA00023211"/>
    </source>
</evidence>
<keyword evidence="5" id="KW-1185">Reference proteome</keyword>
<dbReference type="PROSITE" id="PS50975">
    <property type="entry name" value="ATP_GRASP"/>
    <property type="match status" value="1"/>
</dbReference>
<protein>
    <recommendedName>
        <fullName evidence="3">ATP-grasp domain-containing protein</fullName>
    </recommendedName>
</protein>
<evidence type="ECO:0000256" key="2">
    <source>
        <dbReference type="PROSITE-ProRule" id="PRU00409"/>
    </source>
</evidence>
<evidence type="ECO:0000259" key="3">
    <source>
        <dbReference type="PROSITE" id="PS50975"/>
    </source>
</evidence>
<accession>A0ABT9GA21</accession>